<dbReference type="RefSeq" id="WP_085489478.1">
    <property type="nucleotide sequence ID" value="NZ_FXAT01000017.1"/>
</dbReference>
<gene>
    <name evidence="1" type="ORF">SAMN06265784_11797</name>
</gene>
<dbReference type="SUPFAM" id="SSF51182">
    <property type="entry name" value="RmlC-like cupins"/>
    <property type="match status" value="1"/>
</dbReference>
<protein>
    <submittedName>
        <fullName evidence="1">Uncharacterized protein</fullName>
    </submittedName>
</protein>
<proteinExistence type="predicted"/>
<dbReference type="STRING" id="1515439.SAMN06265784_11797"/>
<dbReference type="AlphaFoldDB" id="A0A1X7M5Q6"/>
<name>A0A1X7M5Q6_9BURK</name>
<dbReference type="Proteomes" id="UP000193228">
    <property type="component" value="Unassembled WGS sequence"/>
</dbReference>
<sequence>MQIVPFIDGDWKGDHPAGTIVFKHLLKGEPQSPDNFMYILGRQDGDFFYPRHRHNFDQIRLPLRGDMNLGHGVKLREGQIGYFPEGLAYGPQEDPLGQARPGERLQLVLQFGGASGYGFVSIEQHRQAKQEMSRAGRFDGPYYVRDSGKKEWARNAIWHHLFGTKLKYAHPRYKSVMIADPACFNWLPLKSQSGVERKYMGSFTERGVSIEMIRLHPGASWSSLDPHARRLLVVLSGSGEVEGQLITYLSALRVDPGESLQVRSPETLELFLIGLPPVEKPLTESGHYDLADDLTGDAVTQSG</sequence>
<reference evidence="2" key="1">
    <citation type="submission" date="2017-04" db="EMBL/GenBank/DDBJ databases">
        <authorList>
            <person name="Varghese N."/>
            <person name="Submissions S."/>
        </authorList>
    </citation>
    <scope>NUCLEOTIDE SEQUENCE [LARGE SCALE GENOMIC DNA]</scope>
    <source>
        <strain evidence="2">LMG 29540</strain>
    </source>
</reference>
<evidence type="ECO:0000313" key="2">
    <source>
        <dbReference type="Proteomes" id="UP000193228"/>
    </source>
</evidence>
<dbReference type="OrthoDB" id="7376579at2"/>
<accession>A0A1X7M5Q6</accession>
<keyword evidence="2" id="KW-1185">Reference proteome</keyword>
<organism evidence="1 2">
    <name type="scientific">Paraburkholderia susongensis</name>
    <dbReference type="NCBI Taxonomy" id="1515439"/>
    <lineage>
        <taxon>Bacteria</taxon>
        <taxon>Pseudomonadati</taxon>
        <taxon>Pseudomonadota</taxon>
        <taxon>Betaproteobacteria</taxon>
        <taxon>Burkholderiales</taxon>
        <taxon>Burkholderiaceae</taxon>
        <taxon>Paraburkholderia</taxon>
    </lineage>
</organism>
<evidence type="ECO:0000313" key="1">
    <source>
        <dbReference type="EMBL" id="SMG60729.1"/>
    </source>
</evidence>
<dbReference type="EMBL" id="FXAT01000017">
    <property type="protein sequence ID" value="SMG60729.1"/>
    <property type="molecule type" value="Genomic_DNA"/>
</dbReference>
<dbReference type="InterPro" id="IPR011051">
    <property type="entry name" value="RmlC_Cupin_sf"/>
</dbReference>